<name>A0ABW4X7V3_9ACTN</name>
<evidence type="ECO:0000256" key="2">
    <source>
        <dbReference type="ARBA" id="ARBA00023125"/>
    </source>
</evidence>
<evidence type="ECO:0000313" key="5">
    <source>
        <dbReference type="EMBL" id="MFD2090668.1"/>
    </source>
</evidence>
<dbReference type="PROSITE" id="PS50949">
    <property type="entry name" value="HTH_GNTR"/>
    <property type="match status" value="1"/>
</dbReference>
<comment type="caution">
    <text evidence="5">The sequence shown here is derived from an EMBL/GenBank/DDBJ whole genome shotgun (WGS) entry which is preliminary data.</text>
</comment>
<dbReference type="InterPro" id="IPR008920">
    <property type="entry name" value="TF_FadR/GntR_C"/>
</dbReference>
<keyword evidence="6" id="KW-1185">Reference proteome</keyword>
<organism evidence="5 6">
    <name type="scientific">Blastococcus deserti</name>
    <dbReference type="NCBI Taxonomy" id="2259033"/>
    <lineage>
        <taxon>Bacteria</taxon>
        <taxon>Bacillati</taxon>
        <taxon>Actinomycetota</taxon>
        <taxon>Actinomycetes</taxon>
        <taxon>Geodermatophilales</taxon>
        <taxon>Geodermatophilaceae</taxon>
        <taxon>Blastococcus</taxon>
    </lineage>
</organism>
<evidence type="ECO:0000256" key="1">
    <source>
        <dbReference type="ARBA" id="ARBA00023015"/>
    </source>
</evidence>
<dbReference type="Proteomes" id="UP001597402">
    <property type="component" value="Unassembled WGS sequence"/>
</dbReference>
<dbReference type="SMART" id="SM00345">
    <property type="entry name" value="HTH_GNTR"/>
    <property type="match status" value="1"/>
</dbReference>
<keyword evidence="3" id="KW-0804">Transcription</keyword>
<proteinExistence type="predicted"/>
<dbReference type="SUPFAM" id="SSF48008">
    <property type="entry name" value="GntR ligand-binding domain-like"/>
    <property type="match status" value="1"/>
</dbReference>
<keyword evidence="2" id="KW-0238">DNA-binding</keyword>
<dbReference type="Gene3D" id="1.20.120.530">
    <property type="entry name" value="GntR ligand-binding domain-like"/>
    <property type="match status" value="1"/>
</dbReference>
<reference evidence="6" key="1">
    <citation type="journal article" date="2019" name="Int. J. Syst. Evol. Microbiol.">
        <title>The Global Catalogue of Microorganisms (GCM) 10K type strain sequencing project: providing services to taxonomists for standard genome sequencing and annotation.</title>
        <authorList>
            <consortium name="The Broad Institute Genomics Platform"/>
            <consortium name="The Broad Institute Genome Sequencing Center for Infectious Disease"/>
            <person name="Wu L."/>
            <person name="Ma J."/>
        </authorList>
    </citation>
    <scope>NUCLEOTIDE SEQUENCE [LARGE SCALE GENOMIC DNA]</scope>
    <source>
        <strain evidence="6">JCM 3338</strain>
    </source>
</reference>
<protein>
    <submittedName>
        <fullName evidence="5">GntR family transcriptional regulator</fullName>
    </submittedName>
</protein>
<evidence type="ECO:0000256" key="3">
    <source>
        <dbReference type="ARBA" id="ARBA00023163"/>
    </source>
</evidence>
<dbReference type="PANTHER" id="PTHR43537">
    <property type="entry name" value="TRANSCRIPTIONAL REGULATOR, GNTR FAMILY"/>
    <property type="match status" value="1"/>
</dbReference>
<dbReference type="InterPro" id="IPR000524">
    <property type="entry name" value="Tscrpt_reg_HTH_GntR"/>
</dbReference>
<feature type="domain" description="HTH gntR-type" evidence="4">
    <location>
        <begin position="11"/>
        <end position="78"/>
    </location>
</feature>
<dbReference type="Pfam" id="PF07729">
    <property type="entry name" value="FCD"/>
    <property type="match status" value="1"/>
</dbReference>
<evidence type="ECO:0000313" key="6">
    <source>
        <dbReference type="Proteomes" id="UP001597402"/>
    </source>
</evidence>
<gene>
    <name evidence="5" type="ORF">ACFSHS_03695</name>
</gene>
<dbReference type="Pfam" id="PF00392">
    <property type="entry name" value="GntR"/>
    <property type="match status" value="1"/>
</dbReference>
<evidence type="ECO:0000259" key="4">
    <source>
        <dbReference type="PROSITE" id="PS50949"/>
    </source>
</evidence>
<dbReference type="PANTHER" id="PTHR43537:SF24">
    <property type="entry name" value="GLUCONATE OPERON TRANSCRIPTIONAL REPRESSOR"/>
    <property type="match status" value="1"/>
</dbReference>
<keyword evidence="1" id="KW-0805">Transcription regulation</keyword>
<dbReference type="SUPFAM" id="SSF46785">
    <property type="entry name" value="Winged helix' DNA-binding domain"/>
    <property type="match status" value="1"/>
</dbReference>
<dbReference type="InterPro" id="IPR011711">
    <property type="entry name" value="GntR_C"/>
</dbReference>
<dbReference type="Gene3D" id="1.10.10.10">
    <property type="entry name" value="Winged helix-like DNA-binding domain superfamily/Winged helix DNA-binding domain"/>
    <property type="match status" value="1"/>
</dbReference>
<dbReference type="RefSeq" id="WP_376871891.1">
    <property type="nucleotide sequence ID" value="NZ_JBHUHP010000002.1"/>
</dbReference>
<sequence length="225" mass="24805">MNGLPAARPMLTKSDYAYGEVRERIMSGRLPQGATVNLEALAAELDVSTTPVREAMRRLASEGFVVLDAHRDAHVARLTAAEARNLFEVRQQLDPLAIRLAAERRDEADVAQIRAAAASLEPLGAGSGLAALEAHRAFHAALYRASHNELLISLLDGLWDKADRYRRAALEAREDSPDDRARVQAEHQAMMRAVLDRDADAAEEQMRVHVANSLGRRAIDVLMER</sequence>
<dbReference type="InterPro" id="IPR036388">
    <property type="entry name" value="WH-like_DNA-bd_sf"/>
</dbReference>
<dbReference type="EMBL" id="JBHUHP010000002">
    <property type="protein sequence ID" value="MFD2090668.1"/>
    <property type="molecule type" value="Genomic_DNA"/>
</dbReference>
<accession>A0ABW4X7V3</accession>
<dbReference type="SMART" id="SM00895">
    <property type="entry name" value="FCD"/>
    <property type="match status" value="1"/>
</dbReference>
<dbReference type="InterPro" id="IPR036390">
    <property type="entry name" value="WH_DNA-bd_sf"/>
</dbReference>